<reference evidence="1 2" key="1">
    <citation type="journal article" date="2015" name="Int. J. Syst. Evol. Microbiol.">
        <title>Erwinia iniecta sp. nov., isolated from Russian wheat aphids (Diuraphis noxia).</title>
        <authorList>
            <person name="Campillo T."/>
            <person name="Luna E."/>
            <person name="Portier P."/>
            <person name="Fischer-Le Saux M."/>
            <person name="Lapitan N."/>
            <person name="Tisserat N.A."/>
            <person name="Leach J.E."/>
        </authorList>
    </citation>
    <scope>NUCLEOTIDE SEQUENCE [LARGE SCALE GENOMIC DNA]</scope>
    <source>
        <strain evidence="1 2">B120</strain>
    </source>
</reference>
<dbReference type="Gene3D" id="2.180.10.10">
    <property type="entry name" value="RHS repeat-associated core"/>
    <property type="match status" value="1"/>
</dbReference>
<dbReference type="Proteomes" id="UP000037088">
    <property type="component" value="Unassembled WGS sequence"/>
</dbReference>
<keyword evidence="2" id="KW-1185">Reference proteome</keyword>
<organism evidence="1 2">
    <name type="scientific">Winslowiella iniecta</name>
    <dbReference type="NCBI Taxonomy" id="1560201"/>
    <lineage>
        <taxon>Bacteria</taxon>
        <taxon>Pseudomonadati</taxon>
        <taxon>Pseudomonadota</taxon>
        <taxon>Gammaproteobacteria</taxon>
        <taxon>Enterobacterales</taxon>
        <taxon>Erwiniaceae</taxon>
        <taxon>Winslowiella</taxon>
    </lineage>
</organism>
<name>A0A0L7STC5_9GAMM</name>
<feature type="non-terminal residue" evidence="1">
    <location>
        <position position="127"/>
    </location>
</feature>
<dbReference type="Pfam" id="PF05593">
    <property type="entry name" value="RHS_repeat"/>
    <property type="match status" value="1"/>
</dbReference>
<evidence type="ECO:0000313" key="2">
    <source>
        <dbReference type="Proteomes" id="UP000037088"/>
    </source>
</evidence>
<accession>A0A0L7STC5</accession>
<dbReference type="RefSeq" id="WP_052903075.1">
    <property type="nucleotide sequence ID" value="NZ_JRXE01000062.1"/>
</dbReference>
<evidence type="ECO:0008006" key="3">
    <source>
        <dbReference type="Google" id="ProtNLM"/>
    </source>
</evidence>
<proteinExistence type="predicted"/>
<comment type="caution">
    <text evidence="1">The sequence shown here is derived from an EMBL/GenBank/DDBJ whole genome shotgun (WGS) entry which is preliminary data.</text>
</comment>
<protein>
    <recommendedName>
        <fullName evidence="3">Type IV secretion protein Rhs</fullName>
    </recommendedName>
</protein>
<dbReference type="AlphaFoldDB" id="A0A0L7STC5"/>
<dbReference type="InterPro" id="IPR006530">
    <property type="entry name" value="YD"/>
</dbReference>
<dbReference type="EMBL" id="JRXE01000062">
    <property type="protein sequence ID" value="KOC86384.1"/>
    <property type="molecule type" value="Genomic_DNA"/>
</dbReference>
<gene>
    <name evidence="1" type="ORF">NG42_21615</name>
</gene>
<evidence type="ECO:0000313" key="1">
    <source>
        <dbReference type="EMBL" id="KOC86384.1"/>
    </source>
</evidence>
<sequence>MLESWIIDADEQARHATVTCLSGGSSFHQWDARCRITGWRDMYGAEWRYEWAEQDELLRAVTGPDGGRWQYGYDARGNLTTACSPAGETRLTVWHPVWSLPQQDVLADGAAWHYQYNALGDAVAVTD</sequence>
<dbReference type="InterPro" id="IPR031325">
    <property type="entry name" value="RHS_repeat"/>
</dbReference>
<dbReference type="NCBIfam" id="TIGR01643">
    <property type="entry name" value="YD_repeat_2x"/>
    <property type="match status" value="1"/>
</dbReference>